<dbReference type="InterPro" id="IPR052404">
    <property type="entry name" value="SPP1-like_terminase"/>
</dbReference>
<dbReference type="Gene3D" id="1.10.10.1400">
    <property type="entry name" value="Terminase, small subunit, N-terminal DNA-binding domain, HTH motif"/>
    <property type="match status" value="1"/>
</dbReference>
<dbReference type="PANTHER" id="PTHR41328:SF2">
    <property type="entry name" value="TERMINASE SMALL SUBUNIT"/>
    <property type="match status" value="1"/>
</dbReference>
<keyword evidence="2" id="KW-0231">Viral genome packaging</keyword>
<proteinExistence type="predicted"/>
<name>A0A0A7FY33_9CLOT</name>
<dbReference type="InterPro" id="IPR005335">
    <property type="entry name" value="Terminase_ssu"/>
</dbReference>
<dbReference type="Pfam" id="PF03592">
    <property type="entry name" value="Terminase_2"/>
    <property type="match status" value="1"/>
</dbReference>
<dbReference type="AlphaFoldDB" id="A0A0A7FY33"/>
<dbReference type="InterPro" id="IPR038713">
    <property type="entry name" value="Terminase_Gp1_N_sf"/>
</dbReference>
<dbReference type="KEGG" id="cbv:U729_2598"/>
<dbReference type="GO" id="GO:0051276">
    <property type="term" value="P:chromosome organization"/>
    <property type="evidence" value="ECO:0007669"/>
    <property type="project" value="InterPro"/>
</dbReference>
<evidence type="ECO:0000313" key="4">
    <source>
        <dbReference type="Proteomes" id="UP000030635"/>
    </source>
</evidence>
<keyword evidence="1" id="KW-1188">Viral release from host cell</keyword>
<evidence type="ECO:0000313" key="3">
    <source>
        <dbReference type="EMBL" id="AIY84559.1"/>
    </source>
</evidence>
<reference evidence="3 4" key="1">
    <citation type="journal article" date="2015" name="Infect. Genet. Evol.">
        <title>Genomic sequences of six botulinum neurotoxin-producing strains representing three clostridial species illustrate the mobility and diversity of botulinum neurotoxin genes.</title>
        <authorList>
            <person name="Smith T.J."/>
            <person name="Hill K.K."/>
            <person name="Xie G."/>
            <person name="Foley B.T."/>
            <person name="Williamson C.H."/>
            <person name="Foster J.T."/>
            <person name="Johnson S.L."/>
            <person name="Chertkov O."/>
            <person name="Teshima H."/>
            <person name="Gibbons H.S."/>
            <person name="Johnsky L.A."/>
            <person name="Karavis M.A."/>
            <person name="Smith L.A."/>
        </authorList>
    </citation>
    <scope>NUCLEOTIDE SEQUENCE [LARGE SCALE GENOMIC DNA]</scope>
    <source>
        <strain evidence="3">Sullivan</strain>
    </source>
</reference>
<keyword evidence="4" id="KW-1185">Reference proteome</keyword>
<dbReference type="OrthoDB" id="7358785at2"/>
<dbReference type="Gene3D" id="6.10.140.2160">
    <property type="match status" value="1"/>
</dbReference>
<organism evidence="3 4">
    <name type="scientific">Clostridium baratii str. Sullivan</name>
    <dbReference type="NCBI Taxonomy" id="1415775"/>
    <lineage>
        <taxon>Bacteria</taxon>
        <taxon>Bacillati</taxon>
        <taxon>Bacillota</taxon>
        <taxon>Clostridia</taxon>
        <taxon>Eubacteriales</taxon>
        <taxon>Clostridiaceae</taxon>
        <taxon>Clostridium</taxon>
    </lineage>
</organism>
<dbReference type="Proteomes" id="UP000030635">
    <property type="component" value="Chromosome"/>
</dbReference>
<dbReference type="PANTHER" id="PTHR41328">
    <property type="entry name" value="TERMINASE SMALL SUBUNIT-RELATED"/>
    <property type="match status" value="1"/>
</dbReference>
<evidence type="ECO:0000256" key="2">
    <source>
        <dbReference type="ARBA" id="ARBA00023219"/>
    </source>
</evidence>
<sequence>MKLTPKQKAFAEYYIETGNATEAARKAGYKGKNLNRIASENLSKLDIKNYIDEKMKELEDKRIAKADEVLKYLTRVIRGEETEQVVVTENIGDFMSEARVINKELSAKDKIKAAELLGKRYRLFVDKVEKDTNLNVNSTAKLDSILGQLRTRNKNE</sequence>
<protein>
    <submittedName>
        <fullName evidence="3">Terminase small subunit</fullName>
    </submittedName>
</protein>
<gene>
    <name evidence="3" type="primary">a1</name>
    <name evidence="3" type="ORF">U729_2598</name>
</gene>
<dbReference type="EMBL" id="CP006905">
    <property type="protein sequence ID" value="AIY84559.1"/>
    <property type="molecule type" value="Genomic_DNA"/>
</dbReference>
<dbReference type="RefSeq" id="WP_039315751.1">
    <property type="nucleotide sequence ID" value="NZ_CP006905.1"/>
</dbReference>
<evidence type="ECO:0000256" key="1">
    <source>
        <dbReference type="ARBA" id="ARBA00022612"/>
    </source>
</evidence>
<dbReference type="eggNOG" id="COG3728">
    <property type="taxonomic scope" value="Bacteria"/>
</dbReference>
<accession>A0A0A7FY33</accession>
<dbReference type="HOGENOM" id="CLU_064914_5_1_9"/>